<accession>A0A147KBA3</accession>
<dbReference type="PATRIC" id="fig|1150625.3.peg.612"/>
<dbReference type="STRING" id="1150625.Q75_02950"/>
<organism evidence="1 2">
    <name type="scientific">Bacillus coahuilensis p1.1.43</name>
    <dbReference type="NCBI Taxonomy" id="1150625"/>
    <lineage>
        <taxon>Bacteria</taxon>
        <taxon>Bacillati</taxon>
        <taxon>Bacillota</taxon>
        <taxon>Bacilli</taxon>
        <taxon>Bacillales</taxon>
        <taxon>Bacillaceae</taxon>
        <taxon>Bacillus</taxon>
    </lineage>
</organism>
<comment type="caution">
    <text evidence="1">The sequence shown here is derived from an EMBL/GenBank/DDBJ whole genome shotgun (WGS) entry which is preliminary data.</text>
</comment>
<evidence type="ECO:0000313" key="2">
    <source>
        <dbReference type="Proteomes" id="UP000074108"/>
    </source>
</evidence>
<reference evidence="1 2" key="1">
    <citation type="journal article" date="2016" name="Front. Microbiol.">
        <title>Microevolution Analysis of Bacillus coahuilensis Unveils Differences in Phosphorus Acquisition Strategies and Their Regulation.</title>
        <authorList>
            <person name="Gomez-Lunar Z."/>
            <person name="Hernandez-Gonzalez I."/>
            <person name="Rodriguez-Torres M.D."/>
            <person name="Souza V."/>
            <person name="Olmedo-Alvarez G."/>
        </authorList>
    </citation>
    <scope>NUCLEOTIDE SEQUENCE [LARGE SCALE GENOMIC DNA]</scope>
    <source>
        <strain evidence="2">p1.1.43</strain>
    </source>
</reference>
<keyword evidence="2" id="KW-1185">Reference proteome</keyword>
<gene>
    <name evidence="1" type="ORF">Q75_02950</name>
</gene>
<dbReference type="Proteomes" id="UP000074108">
    <property type="component" value="Unassembled WGS sequence"/>
</dbReference>
<dbReference type="AlphaFoldDB" id="A0A147KBA3"/>
<evidence type="ECO:0000313" key="1">
    <source>
        <dbReference type="EMBL" id="KUP08308.1"/>
    </source>
</evidence>
<protein>
    <submittedName>
        <fullName evidence="1">Uncharacterized protein</fullName>
    </submittedName>
</protein>
<dbReference type="EMBL" id="LDYG01000014">
    <property type="protein sequence ID" value="KUP08308.1"/>
    <property type="molecule type" value="Genomic_DNA"/>
</dbReference>
<proteinExistence type="predicted"/>
<sequence length="60" mass="6398">MDKYIDGSGLCPLGIFNISLTTFGSKGTYFFINPVRTLVPILLVKIAVVPKAAASPSPKE</sequence>
<name>A0A147KBA3_9BACI</name>